<organism evidence="1 2">
    <name type="scientific">Acanthocheilonema viteae</name>
    <name type="common">Filarial nematode worm</name>
    <name type="synonym">Dipetalonema viteae</name>
    <dbReference type="NCBI Taxonomy" id="6277"/>
    <lineage>
        <taxon>Eukaryota</taxon>
        <taxon>Metazoa</taxon>
        <taxon>Ecdysozoa</taxon>
        <taxon>Nematoda</taxon>
        <taxon>Chromadorea</taxon>
        <taxon>Rhabditida</taxon>
        <taxon>Spirurina</taxon>
        <taxon>Spiruromorpha</taxon>
        <taxon>Filarioidea</taxon>
        <taxon>Onchocercidae</taxon>
        <taxon>Acanthocheilonema</taxon>
    </lineage>
</organism>
<reference evidence="1 2" key="1">
    <citation type="submission" date="2018-08" db="EMBL/GenBank/DDBJ databases">
        <authorList>
            <person name="Laetsch R D."/>
            <person name="Stevens L."/>
            <person name="Kumar S."/>
            <person name="Blaxter L. M."/>
        </authorList>
    </citation>
    <scope>NUCLEOTIDE SEQUENCE [LARGE SCALE GENOMIC DNA]</scope>
</reference>
<gene>
    <name evidence="1" type="ORF">NAV_LOCUS3695</name>
</gene>
<protein>
    <submittedName>
        <fullName evidence="1">Uncharacterized protein</fullName>
    </submittedName>
</protein>
<dbReference type="Proteomes" id="UP000276991">
    <property type="component" value="Unassembled WGS sequence"/>
</dbReference>
<keyword evidence="2" id="KW-1185">Reference proteome</keyword>
<dbReference type="OrthoDB" id="5835684at2759"/>
<dbReference type="AlphaFoldDB" id="A0A498SIE9"/>
<proteinExistence type="predicted"/>
<sequence>MSFHQFASDSGYGSPNDYFFRCMHLSAQNIDGRKKDANDPSYIHRFFSKTNEDNPRRNVQACGKFFWHLEKVEKYTTAANSTIRIRDQYNITREIGAKLIALADAFDAEFFEI</sequence>
<accession>A0A498SIE9</accession>
<name>A0A498SIE9_ACAVI</name>
<evidence type="ECO:0000313" key="1">
    <source>
        <dbReference type="EMBL" id="VBB28867.1"/>
    </source>
</evidence>
<evidence type="ECO:0000313" key="2">
    <source>
        <dbReference type="Proteomes" id="UP000276991"/>
    </source>
</evidence>
<dbReference type="EMBL" id="UPTC01000491">
    <property type="protein sequence ID" value="VBB28867.1"/>
    <property type="molecule type" value="Genomic_DNA"/>
</dbReference>